<dbReference type="PANTHER" id="PTHR46268:SF6">
    <property type="entry name" value="UNIVERSAL STRESS PROTEIN UP12"/>
    <property type="match status" value="1"/>
</dbReference>
<dbReference type="RefSeq" id="WP_147867461.1">
    <property type="nucleotide sequence ID" value="NZ_CP036264.1"/>
</dbReference>
<dbReference type="Gene3D" id="3.40.50.620">
    <property type="entry name" value="HUPs"/>
    <property type="match status" value="2"/>
</dbReference>
<keyword evidence="4" id="KW-1185">Reference proteome</keyword>
<name>A0A5B9M9Q9_9BACT</name>
<feature type="domain" description="UspA" evidence="2">
    <location>
        <begin position="148"/>
        <end position="286"/>
    </location>
</feature>
<sequence>MKILLPLDDSTYAGYALEMLCCLPIREQVDLSLLTVIASLPNADLEALERRAVETFLEQRSRVLARQFRSATAHTSCGSPGFEITQFAAVEEIDLVVLGAIGRSALLRVLLGSVSEYVAVRAGCSVLVVRPPTGISASRFLKAAMPGNLLIAIGNTNCDRRMSQWIREMKIPIETEIHLLHVIERRTYYERDLLRKASAHRKEVRSLAKRHLETIQSELQSAGFVVYTKICDAPHIGQALVEYAAERECELILTGDHRESLIERALLGCTSRYVLRHAPCSVLIAR</sequence>
<feature type="domain" description="UspA" evidence="2">
    <location>
        <begin position="2"/>
        <end position="130"/>
    </location>
</feature>
<dbReference type="PRINTS" id="PR01438">
    <property type="entry name" value="UNVRSLSTRESS"/>
</dbReference>
<dbReference type="InterPro" id="IPR006015">
    <property type="entry name" value="Universal_stress_UspA"/>
</dbReference>
<dbReference type="KEGG" id="smam:Mal15_18940"/>
<dbReference type="Pfam" id="PF00582">
    <property type="entry name" value="Usp"/>
    <property type="match status" value="2"/>
</dbReference>
<evidence type="ECO:0000313" key="4">
    <source>
        <dbReference type="Proteomes" id="UP000321353"/>
    </source>
</evidence>
<dbReference type="CDD" id="cd00293">
    <property type="entry name" value="USP-like"/>
    <property type="match status" value="2"/>
</dbReference>
<evidence type="ECO:0000313" key="3">
    <source>
        <dbReference type="EMBL" id="QEF97848.1"/>
    </source>
</evidence>
<protein>
    <submittedName>
        <fullName evidence="3">Universal stress protein UspE</fullName>
    </submittedName>
</protein>
<evidence type="ECO:0000256" key="1">
    <source>
        <dbReference type="ARBA" id="ARBA00008791"/>
    </source>
</evidence>
<reference evidence="3 4" key="1">
    <citation type="submission" date="2019-02" db="EMBL/GenBank/DDBJ databases">
        <title>Planctomycetal bacteria perform biofilm scaping via a novel small molecule.</title>
        <authorList>
            <person name="Jeske O."/>
            <person name="Boedeker C."/>
            <person name="Wiegand S."/>
            <person name="Breitling P."/>
            <person name="Kallscheuer N."/>
            <person name="Jogler M."/>
            <person name="Rohde M."/>
            <person name="Petersen J."/>
            <person name="Medema M.H."/>
            <person name="Surup F."/>
            <person name="Jogler C."/>
        </authorList>
    </citation>
    <scope>NUCLEOTIDE SEQUENCE [LARGE SCALE GENOMIC DNA]</scope>
    <source>
        <strain evidence="3 4">Mal15</strain>
    </source>
</reference>
<dbReference type="EMBL" id="CP036264">
    <property type="protein sequence ID" value="QEF97848.1"/>
    <property type="molecule type" value="Genomic_DNA"/>
</dbReference>
<gene>
    <name evidence="3" type="ORF">Mal15_18940</name>
</gene>
<dbReference type="Proteomes" id="UP000321353">
    <property type="component" value="Chromosome"/>
</dbReference>
<proteinExistence type="inferred from homology"/>
<organism evidence="3 4">
    <name type="scientific">Stieleria maiorica</name>
    <dbReference type="NCBI Taxonomy" id="2795974"/>
    <lineage>
        <taxon>Bacteria</taxon>
        <taxon>Pseudomonadati</taxon>
        <taxon>Planctomycetota</taxon>
        <taxon>Planctomycetia</taxon>
        <taxon>Pirellulales</taxon>
        <taxon>Pirellulaceae</taxon>
        <taxon>Stieleria</taxon>
    </lineage>
</organism>
<accession>A0A5B9M9Q9</accession>
<dbReference type="AlphaFoldDB" id="A0A5B9M9Q9"/>
<evidence type="ECO:0000259" key="2">
    <source>
        <dbReference type="Pfam" id="PF00582"/>
    </source>
</evidence>
<dbReference type="PANTHER" id="PTHR46268">
    <property type="entry name" value="STRESS RESPONSE PROTEIN NHAX"/>
    <property type="match status" value="1"/>
</dbReference>
<dbReference type="InterPro" id="IPR014729">
    <property type="entry name" value="Rossmann-like_a/b/a_fold"/>
</dbReference>
<dbReference type="InterPro" id="IPR006016">
    <property type="entry name" value="UspA"/>
</dbReference>
<dbReference type="SUPFAM" id="SSF52402">
    <property type="entry name" value="Adenine nucleotide alpha hydrolases-like"/>
    <property type="match status" value="2"/>
</dbReference>
<comment type="similarity">
    <text evidence="1">Belongs to the universal stress protein A family.</text>
</comment>